<keyword evidence="4 8" id="KW-0456">Lyase</keyword>
<reference evidence="8 9" key="1">
    <citation type="submission" date="2017-07" db="EMBL/GenBank/DDBJ databases">
        <title>First draft Genome Sequence of Nocardia cerradoensis isolated from human infection.</title>
        <authorList>
            <person name="Carrasco G."/>
        </authorList>
    </citation>
    <scope>NUCLEOTIDE SEQUENCE [LARGE SCALE GENOMIC DNA]</scope>
    <source>
        <strain evidence="8 9">CNM20130759</strain>
    </source>
</reference>
<name>A0A231HE82_9NOCA</name>
<protein>
    <submittedName>
        <fullName evidence="8">Putative enoyl-CoA hydratase echA8</fullName>
        <ecNumber evidence="8">4.2.1.17</ecNumber>
    </submittedName>
</protein>
<evidence type="ECO:0000256" key="4">
    <source>
        <dbReference type="ARBA" id="ARBA00023239"/>
    </source>
</evidence>
<dbReference type="EMBL" id="NGAF01000001">
    <property type="protein sequence ID" value="OXR47055.1"/>
    <property type="molecule type" value="Genomic_DNA"/>
</dbReference>
<dbReference type="GO" id="GO:0018812">
    <property type="term" value="F:3-hydroxyacyl-CoA dehydratase activity"/>
    <property type="evidence" value="ECO:0007669"/>
    <property type="project" value="RHEA"/>
</dbReference>
<accession>A0A231HE82</accession>
<dbReference type="CDD" id="cd06558">
    <property type="entry name" value="crotonase-like"/>
    <property type="match status" value="1"/>
</dbReference>
<comment type="similarity">
    <text evidence="2 7">Belongs to the enoyl-CoA hydratase/isomerase family.</text>
</comment>
<comment type="function">
    <text evidence="1">Could possibly oxidize fatty acids using specific components.</text>
</comment>
<keyword evidence="3" id="KW-0443">Lipid metabolism</keyword>
<dbReference type="InterPro" id="IPR029045">
    <property type="entry name" value="ClpP/crotonase-like_dom_sf"/>
</dbReference>
<dbReference type="Pfam" id="PF00378">
    <property type="entry name" value="ECH_1"/>
    <property type="match status" value="1"/>
</dbReference>
<evidence type="ECO:0000313" key="9">
    <source>
        <dbReference type="Proteomes" id="UP000215506"/>
    </source>
</evidence>
<sequence>MSDDLGAAGLRFERDGVIGWCVIDRPAARNALTPAMYFGIKRAVHLVNSDPDLAALIITGTDDVFAPGGDLGGRAEPGDALPPELSGQDVLPFLAIRDSRVPVVSAVNGICQAGGLLIAMMSDIAVASERAMFRVPELLRGIPDATYAAVLPAHVGVAVARDLLLSARRFDAAEAQRLGVISRVVAHERLRAEAVAAVTEILQTAPQARAHVKRMLNERYGSIDYQTMFLALETSPEPREGMRAFMEKRAPQWIPEALATSAERRPQGSMP</sequence>
<evidence type="ECO:0000256" key="1">
    <source>
        <dbReference type="ARBA" id="ARBA00002994"/>
    </source>
</evidence>
<comment type="catalytic activity">
    <reaction evidence="5">
        <text>a (3S)-3-hydroxyacyl-CoA = a (2E)-enoyl-CoA + H2O</text>
        <dbReference type="Rhea" id="RHEA:16105"/>
        <dbReference type="ChEBI" id="CHEBI:15377"/>
        <dbReference type="ChEBI" id="CHEBI:57318"/>
        <dbReference type="ChEBI" id="CHEBI:58856"/>
        <dbReference type="EC" id="4.2.1.17"/>
    </reaction>
</comment>
<dbReference type="InterPro" id="IPR014748">
    <property type="entry name" value="Enoyl-CoA_hydra_C"/>
</dbReference>
<dbReference type="PROSITE" id="PS00166">
    <property type="entry name" value="ENOYL_COA_HYDRATASE"/>
    <property type="match status" value="1"/>
</dbReference>
<dbReference type="InterPro" id="IPR018376">
    <property type="entry name" value="Enoyl-CoA_hyd/isom_CS"/>
</dbReference>
<dbReference type="GO" id="GO:0006635">
    <property type="term" value="P:fatty acid beta-oxidation"/>
    <property type="evidence" value="ECO:0007669"/>
    <property type="project" value="TreeGrafter"/>
</dbReference>
<gene>
    <name evidence="8" type="primary">echA8_2</name>
    <name evidence="8" type="ORF">B7C42_00174</name>
</gene>
<evidence type="ECO:0000256" key="5">
    <source>
        <dbReference type="ARBA" id="ARBA00023709"/>
    </source>
</evidence>
<dbReference type="Proteomes" id="UP000215506">
    <property type="component" value="Unassembled WGS sequence"/>
</dbReference>
<dbReference type="EC" id="4.2.1.17" evidence="8"/>
<comment type="catalytic activity">
    <reaction evidence="6">
        <text>a 4-saturated-(3S)-3-hydroxyacyl-CoA = a (3E)-enoyl-CoA + H2O</text>
        <dbReference type="Rhea" id="RHEA:20724"/>
        <dbReference type="ChEBI" id="CHEBI:15377"/>
        <dbReference type="ChEBI" id="CHEBI:58521"/>
        <dbReference type="ChEBI" id="CHEBI:137480"/>
        <dbReference type="EC" id="4.2.1.17"/>
    </reaction>
</comment>
<dbReference type="AlphaFoldDB" id="A0A231HE82"/>
<dbReference type="PANTHER" id="PTHR11941">
    <property type="entry name" value="ENOYL-COA HYDRATASE-RELATED"/>
    <property type="match status" value="1"/>
</dbReference>
<comment type="caution">
    <text evidence="8">The sequence shown here is derived from an EMBL/GenBank/DDBJ whole genome shotgun (WGS) entry which is preliminary data.</text>
</comment>
<organism evidence="8 9">
    <name type="scientific">Nocardia cerradoensis</name>
    <dbReference type="NCBI Taxonomy" id="85688"/>
    <lineage>
        <taxon>Bacteria</taxon>
        <taxon>Bacillati</taxon>
        <taxon>Actinomycetota</taxon>
        <taxon>Actinomycetes</taxon>
        <taxon>Mycobacteriales</taxon>
        <taxon>Nocardiaceae</taxon>
        <taxon>Nocardia</taxon>
    </lineage>
</organism>
<dbReference type="RefSeq" id="WP_094024075.1">
    <property type="nucleotide sequence ID" value="NZ_NGAF01000001.1"/>
</dbReference>
<evidence type="ECO:0000256" key="3">
    <source>
        <dbReference type="ARBA" id="ARBA00022832"/>
    </source>
</evidence>
<dbReference type="Gene3D" id="3.90.226.10">
    <property type="entry name" value="2-enoyl-CoA Hydratase, Chain A, domain 1"/>
    <property type="match status" value="1"/>
</dbReference>
<dbReference type="Gene3D" id="1.10.12.10">
    <property type="entry name" value="Lyase 2-enoyl-coa Hydratase, Chain A, domain 2"/>
    <property type="match status" value="1"/>
</dbReference>
<evidence type="ECO:0000256" key="2">
    <source>
        <dbReference type="ARBA" id="ARBA00005254"/>
    </source>
</evidence>
<dbReference type="PANTHER" id="PTHR11941:SF54">
    <property type="entry name" value="ENOYL-COA HYDRATASE, MITOCHONDRIAL"/>
    <property type="match status" value="1"/>
</dbReference>
<keyword evidence="3" id="KW-0276">Fatty acid metabolism</keyword>
<dbReference type="InterPro" id="IPR001753">
    <property type="entry name" value="Enoyl-CoA_hydra/iso"/>
</dbReference>
<evidence type="ECO:0000313" key="8">
    <source>
        <dbReference type="EMBL" id="OXR47055.1"/>
    </source>
</evidence>
<evidence type="ECO:0000256" key="6">
    <source>
        <dbReference type="ARBA" id="ARBA00023717"/>
    </source>
</evidence>
<evidence type="ECO:0000256" key="7">
    <source>
        <dbReference type="RuleBase" id="RU003707"/>
    </source>
</evidence>
<proteinExistence type="inferred from homology"/>
<dbReference type="SUPFAM" id="SSF52096">
    <property type="entry name" value="ClpP/crotonase"/>
    <property type="match status" value="1"/>
</dbReference>
<keyword evidence="9" id="KW-1185">Reference proteome</keyword>